<keyword evidence="1" id="KW-1133">Transmembrane helix</keyword>
<feature type="transmembrane region" description="Helical" evidence="1">
    <location>
        <begin position="7"/>
        <end position="28"/>
    </location>
</feature>
<keyword evidence="1" id="KW-0472">Membrane</keyword>
<reference evidence="2 3" key="1">
    <citation type="submission" date="2021-06" db="EMBL/GenBank/DDBJ databases">
        <title>Complete genome of Haloferula helveola possessing various polysaccharide degrading enzymes.</title>
        <authorList>
            <person name="Takami H."/>
            <person name="Huang C."/>
            <person name="Hamasaki K."/>
        </authorList>
    </citation>
    <scope>NUCLEOTIDE SEQUENCE [LARGE SCALE GENOMIC DNA]</scope>
    <source>
        <strain evidence="2 3">CN-1</strain>
    </source>
</reference>
<organism evidence="2 3">
    <name type="scientific">Haloferula helveola</name>
    <dbReference type="NCBI Taxonomy" id="490095"/>
    <lineage>
        <taxon>Bacteria</taxon>
        <taxon>Pseudomonadati</taxon>
        <taxon>Verrucomicrobiota</taxon>
        <taxon>Verrucomicrobiia</taxon>
        <taxon>Verrucomicrobiales</taxon>
        <taxon>Verrucomicrobiaceae</taxon>
        <taxon>Haloferula</taxon>
    </lineage>
</organism>
<dbReference type="EMBL" id="AP024702">
    <property type="protein sequence ID" value="BCX49333.1"/>
    <property type="molecule type" value="Genomic_DNA"/>
</dbReference>
<dbReference type="RefSeq" id="WP_338685880.1">
    <property type="nucleotide sequence ID" value="NZ_AP024702.1"/>
</dbReference>
<name>A0ABN6H856_9BACT</name>
<gene>
    <name evidence="2" type="ORF">HAHE_32410</name>
</gene>
<evidence type="ECO:0000256" key="1">
    <source>
        <dbReference type="SAM" id="Phobius"/>
    </source>
</evidence>
<feature type="transmembrane region" description="Helical" evidence="1">
    <location>
        <begin position="34"/>
        <end position="58"/>
    </location>
</feature>
<proteinExistence type="predicted"/>
<accession>A0ABN6H856</accession>
<evidence type="ECO:0000313" key="2">
    <source>
        <dbReference type="EMBL" id="BCX49333.1"/>
    </source>
</evidence>
<protein>
    <submittedName>
        <fullName evidence="2">Uncharacterized protein</fullName>
    </submittedName>
</protein>
<dbReference type="Proteomes" id="UP001374893">
    <property type="component" value="Chromosome"/>
</dbReference>
<keyword evidence="1" id="KW-0812">Transmembrane</keyword>
<evidence type="ECO:0000313" key="3">
    <source>
        <dbReference type="Proteomes" id="UP001374893"/>
    </source>
</evidence>
<sequence>MSLRSFHIVFVTVSTLMFIFLALWAFLLTEERSVVSAGLGILGIAGTVGMPIYGVYFYRKARNILL</sequence>
<keyword evidence="3" id="KW-1185">Reference proteome</keyword>